<organism evidence="3 4">
    <name type="scientific">Streptomyces chitinivorans</name>
    <dbReference type="NCBI Taxonomy" id="1257027"/>
    <lineage>
        <taxon>Bacteria</taxon>
        <taxon>Bacillati</taxon>
        <taxon>Actinomycetota</taxon>
        <taxon>Actinomycetes</taxon>
        <taxon>Kitasatosporales</taxon>
        <taxon>Streptomycetaceae</taxon>
        <taxon>Streptomyces</taxon>
    </lineage>
</organism>
<dbReference type="GO" id="GO:0016787">
    <property type="term" value="F:hydrolase activity"/>
    <property type="evidence" value="ECO:0007669"/>
    <property type="project" value="UniProtKB-KW"/>
</dbReference>
<name>A0ABW7HZB7_9ACTN</name>
<dbReference type="EC" id="3.4.-.-" evidence="3"/>
<dbReference type="InterPro" id="IPR029058">
    <property type="entry name" value="AB_hydrolase_fold"/>
</dbReference>
<dbReference type="Pfam" id="PF12697">
    <property type="entry name" value="Abhydrolase_6"/>
    <property type="match status" value="1"/>
</dbReference>
<keyword evidence="4" id="KW-1185">Reference proteome</keyword>
<dbReference type="EMBL" id="JBIHMK010000106">
    <property type="protein sequence ID" value="MFH0250939.1"/>
    <property type="molecule type" value="Genomic_DNA"/>
</dbReference>
<dbReference type="InterPro" id="IPR000073">
    <property type="entry name" value="AB_hydrolase_1"/>
</dbReference>
<comment type="caution">
    <text evidence="3">The sequence shown here is derived from an EMBL/GenBank/DDBJ whole genome shotgun (WGS) entry which is preliminary data.</text>
</comment>
<reference evidence="3 4" key="1">
    <citation type="submission" date="2024-10" db="EMBL/GenBank/DDBJ databases">
        <authorList>
            <person name="Cho J.-C."/>
        </authorList>
    </citation>
    <scope>NUCLEOTIDE SEQUENCE [LARGE SCALE GENOMIC DNA]</scope>
    <source>
        <strain evidence="3 4">KCTC29696</strain>
    </source>
</reference>
<dbReference type="InterPro" id="IPR050300">
    <property type="entry name" value="GDXG_lipolytic_enzyme"/>
</dbReference>
<keyword evidence="1 3" id="KW-0378">Hydrolase</keyword>
<proteinExistence type="predicted"/>
<evidence type="ECO:0000256" key="1">
    <source>
        <dbReference type="ARBA" id="ARBA00022801"/>
    </source>
</evidence>
<evidence type="ECO:0000313" key="3">
    <source>
        <dbReference type="EMBL" id="MFH0250939.1"/>
    </source>
</evidence>
<dbReference type="PANTHER" id="PTHR48081">
    <property type="entry name" value="AB HYDROLASE SUPERFAMILY PROTEIN C4A8.06C"/>
    <property type="match status" value="1"/>
</dbReference>
<protein>
    <submittedName>
        <fullName evidence="3">Alpha/beta hydrolase family protein</fullName>
        <ecNumber evidence="3">3.4.-.-</ecNumber>
    </submittedName>
</protein>
<sequence length="259" mass="26424">MPETVSAGEAEEAALLGLAPAAPSATERYGPHPSQVIDLYGPPGGPLVAVLHGGFWREAYDRVHLSPLAAALAGGYGLRVALVEYRRVGGGGGRPGTFDDVGAALDHLRGSGELRALAGHSAGGHLALWAASRGAARCPVVAVAPVADLARAHELGLSGGAVAELLGGEEHLAARLPEADPMLLPPPDPEAVPVVLLHGTEDADVPVELSRRYAAARPAARLAELPGTGHYAPVTPGTAAFELLARELARYAGVRHLGV</sequence>
<evidence type="ECO:0000259" key="2">
    <source>
        <dbReference type="Pfam" id="PF12697"/>
    </source>
</evidence>
<accession>A0ABW7HZB7</accession>
<dbReference type="Gene3D" id="3.40.50.1820">
    <property type="entry name" value="alpha/beta hydrolase"/>
    <property type="match status" value="1"/>
</dbReference>
<dbReference type="SUPFAM" id="SSF53474">
    <property type="entry name" value="alpha/beta-Hydrolases"/>
    <property type="match status" value="1"/>
</dbReference>
<dbReference type="Proteomes" id="UP001607069">
    <property type="component" value="Unassembled WGS sequence"/>
</dbReference>
<gene>
    <name evidence="3" type="ORF">ACG5V6_22325</name>
</gene>
<feature type="domain" description="AB hydrolase-1" evidence="2">
    <location>
        <begin position="50"/>
        <end position="234"/>
    </location>
</feature>
<evidence type="ECO:0000313" key="4">
    <source>
        <dbReference type="Proteomes" id="UP001607069"/>
    </source>
</evidence>
<dbReference type="RefSeq" id="WP_279951893.1">
    <property type="nucleotide sequence ID" value="NZ_BAABEN010000023.1"/>
</dbReference>